<dbReference type="SUPFAM" id="SSF48508">
    <property type="entry name" value="Nuclear receptor ligand-binding domain"/>
    <property type="match status" value="1"/>
</dbReference>
<accession>A0A0C2FW49</accession>
<gene>
    <name evidence="5" type="ORF">ANCDUO_19053</name>
</gene>
<dbReference type="InterPro" id="IPR035500">
    <property type="entry name" value="NHR-like_dom_sf"/>
</dbReference>
<feature type="non-terminal residue" evidence="5">
    <location>
        <position position="1"/>
    </location>
</feature>
<feature type="domain" description="NR LBD" evidence="4">
    <location>
        <begin position="6"/>
        <end position="47"/>
    </location>
</feature>
<protein>
    <recommendedName>
        <fullName evidence="4">NR LBD domain-containing protein</fullName>
    </recommendedName>
</protein>
<dbReference type="Pfam" id="PF00104">
    <property type="entry name" value="Hormone_recep"/>
    <property type="match status" value="1"/>
</dbReference>
<proteinExistence type="predicted"/>
<name>A0A0C2FW49_9BILA</name>
<evidence type="ECO:0000256" key="3">
    <source>
        <dbReference type="ARBA" id="ARBA00023170"/>
    </source>
</evidence>
<dbReference type="AlphaFoldDB" id="A0A0C2FW49"/>
<dbReference type="Proteomes" id="UP000054047">
    <property type="component" value="Unassembled WGS sequence"/>
</dbReference>
<evidence type="ECO:0000256" key="1">
    <source>
        <dbReference type="ARBA" id="ARBA00023015"/>
    </source>
</evidence>
<evidence type="ECO:0000313" key="6">
    <source>
        <dbReference type="Proteomes" id="UP000054047"/>
    </source>
</evidence>
<keyword evidence="2" id="KW-0804">Transcription</keyword>
<evidence type="ECO:0000256" key="2">
    <source>
        <dbReference type="ARBA" id="ARBA00023163"/>
    </source>
</evidence>
<reference evidence="5 6" key="1">
    <citation type="submission" date="2013-12" db="EMBL/GenBank/DDBJ databases">
        <title>Draft genome of the parsitic nematode Ancylostoma duodenale.</title>
        <authorList>
            <person name="Mitreva M."/>
        </authorList>
    </citation>
    <scope>NUCLEOTIDE SEQUENCE [LARGE SCALE GENOMIC DNA]</scope>
    <source>
        <strain evidence="5 6">Zhejiang</strain>
    </source>
</reference>
<organism evidence="5 6">
    <name type="scientific">Ancylostoma duodenale</name>
    <dbReference type="NCBI Taxonomy" id="51022"/>
    <lineage>
        <taxon>Eukaryota</taxon>
        <taxon>Metazoa</taxon>
        <taxon>Ecdysozoa</taxon>
        <taxon>Nematoda</taxon>
        <taxon>Chromadorea</taxon>
        <taxon>Rhabditida</taxon>
        <taxon>Rhabditina</taxon>
        <taxon>Rhabditomorpha</taxon>
        <taxon>Strongyloidea</taxon>
        <taxon>Ancylostomatidae</taxon>
        <taxon>Ancylostomatinae</taxon>
        <taxon>Ancylostoma</taxon>
    </lineage>
</organism>
<keyword evidence="3" id="KW-0675">Receptor</keyword>
<sequence length="76" mass="9033">APHHTYTQLTYATQSDYHYWHERDWLVMIEWAKTIPAYERLPLIDKVGAAFFLLINCCTCVPKPQTKSMAFRKCQR</sequence>
<keyword evidence="6" id="KW-1185">Reference proteome</keyword>
<keyword evidence="1" id="KW-0805">Transcription regulation</keyword>
<dbReference type="OrthoDB" id="5866992at2759"/>
<evidence type="ECO:0000259" key="4">
    <source>
        <dbReference type="Pfam" id="PF00104"/>
    </source>
</evidence>
<dbReference type="EMBL" id="KN748346">
    <property type="protein sequence ID" value="KIH50864.1"/>
    <property type="molecule type" value="Genomic_DNA"/>
</dbReference>
<dbReference type="InterPro" id="IPR000536">
    <property type="entry name" value="Nucl_hrmn_rcpt_lig-bd"/>
</dbReference>
<evidence type="ECO:0000313" key="5">
    <source>
        <dbReference type="EMBL" id="KIH50864.1"/>
    </source>
</evidence>